<organism evidence="2 3">
    <name type="scientific">Rhodocista pekingensis</name>
    <dbReference type="NCBI Taxonomy" id="201185"/>
    <lineage>
        <taxon>Bacteria</taxon>
        <taxon>Pseudomonadati</taxon>
        <taxon>Pseudomonadota</taxon>
        <taxon>Alphaproteobacteria</taxon>
        <taxon>Rhodospirillales</taxon>
        <taxon>Azospirillaceae</taxon>
        <taxon>Rhodocista</taxon>
    </lineage>
</organism>
<evidence type="ECO:0000256" key="1">
    <source>
        <dbReference type="SAM" id="SignalP"/>
    </source>
</evidence>
<protein>
    <submittedName>
        <fullName evidence="2">Uncharacterized protein</fullName>
    </submittedName>
</protein>
<name>A0ABW2KP50_9PROT</name>
<reference evidence="3" key="1">
    <citation type="journal article" date="2019" name="Int. J. Syst. Evol. Microbiol.">
        <title>The Global Catalogue of Microorganisms (GCM) 10K type strain sequencing project: providing services to taxonomists for standard genome sequencing and annotation.</title>
        <authorList>
            <consortium name="The Broad Institute Genomics Platform"/>
            <consortium name="The Broad Institute Genome Sequencing Center for Infectious Disease"/>
            <person name="Wu L."/>
            <person name="Ma J."/>
        </authorList>
    </citation>
    <scope>NUCLEOTIDE SEQUENCE [LARGE SCALE GENOMIC DNA]</scope>
    <source>
        <strain evidence="3">CGMCC 1.16275</strain>
    </source>
</reference>
<comment type="caution">
    <text evidence="2">The sequence shown here is derived from an EMBL/GenBank/DDBJ whole genome shotgun (WGS) entry which is preliminary data.</text>
</comment>
<dbReference type="Proteomes" id="UP001596456">
    <property type="component" value="Unassembled WGS sequence"/>
</dbReference>
<keyword evidence="3" id="KW-1185">Reference proteome</keyword>
<feature type="signal peptide" evidence="1">
    <location>
        <begin position="1"/>
        <end position="29"/>
    </location>
</feature>
<dbReference type="RefSeq" id="WP_377355742.1">
    <property type="nucleotide sequence ID" value="NZ_JBHTCM010000004.1"/>
</dbReference>
<evidence type="ECO:0000313" key="3">
    <source>
        <dbReference type="Proteomes" id="UP001596456"/>
    </source>
</evidence>
<feature type="chain" id="PRO_5045299675" evidence="1">
    <location>
        <begin position="30"/>
        <end position="204"/>
    </location>
</feature>
<dbReference type="EMBL" id="JBHTCM010000004">
    <property type="protein sequence ID" value="MFC7331769.1"/>
    <property type="molecule type" value="Genomic_DNA"/>
</dbReference>
<proteinExistence type="predicted"/>
<accession>A0ABW2KP50</accession>
<gene>
    <name evidence="2" type="ORF">ACFQPS_01210</name>
</gene>
<keyword evidence="1" id="KW-0732">Signal</keyword>
<sequence>MPRLRRLAALATAVALAGGSVFVSGSAHAKAPCYTQAEFEAEQAIRLHTELMVVGLTCGEMSQAGGPSLFAQYKQFTLQHRNDIVSWEKALIGHFKRSRGGNATREFDSFRTRLANETSQRAIALSNPVFCQAYVPAVVKALAMSRQDLMESLKADRPMRLAVVPRCDAPAKPAAARVAAAGGAGSGTIQVASSGVSPAAASAR</sequence>
<evidence type="ECO:0000313" key="2">
    <source>
        <dbReference type="EMBL" id="MFC7331769.1"/>
    </source>
</evidence>